<proteinExistence type="predicted"/>
<dbReference type="Pfam" id="PF13302">
    <property type="entry name" value="Acetyltransf_3"/>
    <property type="match status" value="1"/>
</dbReference>
<dbReference type="InterPro" id="IPR000182">
    <property type="entry name" value="GNAT_dom"/>
</dbReference>
<name>A0A381T2K4_9ZZZZ</name>
<dbReference type="PANTHER" id="PTHR43415">
    <property type="entry name" value="SPERMIDINE N(1)-ACETYLTRANSFERASE"/>
    <property type="match status" value="1"/>
</dbReference>
<accession>A0A381T2K4</accession>
<sequence length="204" mass="23276">MPSLVELRPVTREDVQRLSLWLDDKDVSDAWFGRYTYGDPAHLGYEPKEMIGATDEEWDEVFHDPHHEPHRDIFSIYTVSGEHIGEGQLSIDEPLGDAQMSVLIGLKSLWNHGYGSSSVMAMLEHIFEHLGLHRAWVDIPEYNTAARTMFEHIGFEHEGTLRQSRPHKGSRYNSVILGMLADEYASTYPEGTLSHVTTWDSPKL</sequence>
<dbReference type="EMBL" id="UINC01003929">
    <property type="protein sequence ID" value="SVA10426.1"/>
    <property type="molecule type" value="Genomic_DNA"/>
</dbReference>
<reference evidence="2" key="1">
    <citation type="submission" date="2018-05" db="EMBL/GenBank/DDBJ databases">
        <authorList>
            <person name="Lanie J.A."/>
            <person name="Ng W.-L."/>
            <person name="Kazmierczak K.M."/>
            <person name="Andrzejewski T.M."/>
            <person name="Davidsen T.M."/>
            <person name="Wayne K.J."/>
            <person name="Tettelin H."/>
            <person name="Glass J.I."/>
            <person name="Rusch D."/>
            <person name="Podicherti R."/>
            <person name="Tsui H.-C.T."/>
            <person name="Winkler M.E."/>
        </authorList>
    </citation>
    <scope>NUCLEOTIDE SEQUENCE</scope>
</reference>
<feature type="domain" description="N-acetyltransferase" evidence="1">
    <location>
        <begin position="5"/>
        <end position="182"/>
    </location>
</feature>
<dbReference type="GO" id="GO:0016747">
    <property type="term" value="F:acyltransferase activity, transferring groups other than amino-acyl groups"/>
    <property type="evidence" value="ECO:0007669"/>
    <property type="project" value="InterPro"/>
</dbReference>
<dbReference type="SUPFAM" id="SSF55729">
    <property type="entry name" value="Acyl-CoA N-acyltransferases (Nat)"/>
    <property type="match status" value="1"/>
</dbReference>
<protein>
    <recommendedName>
        <fullName evidence="1">N-acetyltransferase domain-containing protein</fullName>
    </recommendedName>
</protein>
<dbReference type="PROSITE" id="PS51186">
    <property type="entry name" value="GNAT"/>
    <property type="match status" value="1"/>
</dbReference>
<gene>
    <name evidence="2" type="ORF">METZ01_LOCUS63280</name>
</gene>
<evidence type="ECO:0000259" key="1">
    <source>
        <dbReference type="PROSITE" id="PS51186"/>
    </source>
</evidence>
<dbReference type="AlphaFoldDB" id="A0A381T2K4"/>
<dbReference type="InterPro" id="IPR016181">
    <property type="entry name" value="Acyl_CoA_acyltransferase"/>
</dbReference>
<dbReference type="PANTHER" id="PTHR43415:SF3">
    <property type="entry name" value="GNAT-FAMILY ACETYLTRANSFERASE"/>
    <property type="match status" value="1"/>
</dbReference>
<organism evidence="2">
    <name type="scientific">marine metagenome</name>
    <dbReference type="NCBI Taxonomy" id="408172"/>
    <lineage>
        <taxon>unclassified sequences</taxon>
        <taxon>metagenomes</taxon>
        <taxon>ecological metagenomes</taxon>
    </lineage>
</organism>
<evidence type="ECO:0000313" key="2">
    <source>
        <dbReference type="EMBL" id="SVA10426.1"/>
    </source>
</evidence>
<dbReference type="Gene3D" id="3.40.630.30">
    <property type="match status" value="1"/>
</dbReference>